<sequence length="323" mass="35949">MPHQRPRTRALRQERQLGQLQEDRFRPGAQLREGPGPLVQRAGPEPQIARVDVRRCRLWGVLRRHRASRSRLAAAAISGEGVHQKYPVFSVPRFAAAVKGWGTIWAVTPRTPRARPYGGVPADQRRARRRSALLAAGLQLLGTQGWAATTVRKVCAEAGLNDRYFYESFPDRDALLLAIVDDQVAQGTAVILSAAREAPRQARARTRAVVTAVFDFLTTDPRRAHILTHAFPASPLLQRRRVEIIRSLAAIFAAQAHQTLDHVPVPGTDLELTGLTLTAGLWDLFTAWFRGDLDIDRDHLIDYTVALVLTTTDLAAPLRRHLP</sequence>
<dbReference type="PROSITE" id="PS50977">
    <property type="entry name" value="HTH_TETR_2"/>
    <property type="match status" value="1"/>
</dbReference>
<dbReference type="GO" id="GO:0000976">
    <property type="term" value="F:transcription cis-regulatory region binding"/>
    <property type="evidence" value="ECO:0007669"/>
    <property type="project" value="TreeGrafter"/>
</dbReference>
<dbReference type="Gene3D" id="1.10.357.10">
    <property type="entry name" value="Tetracycline Repressor, domain 2"/>
    <property type="match status" value="1"/>
</dbReference>
<dbReference type="InterPro" id="IPR009057">
    <property type="entry name" value="Homeodomain-like_sf"/>
</dbReference>
<evidence type="ECO:0000256" key="2">
    <source>
        <dbReference type="PROSITE-ProRule" id="PRU00335"/>
    </source>
</evidence>
<dbReference type="PANTHER" id="PTHR30055">
    <property type="entry name" value="HTH-TYPE TRANSCRIPTIONAL REGULATOR RUTR"/>
    <property type="match status" value="1"/>
</dbReference>
<evidence type="ECO:0000256" key="3">
    <source>
        <dbReference type="SAM" id="MobiDB-lite"/>
    </source>
</evidence>
<dbReference type="Proteomes" id="UP000462055">
    <property type="component" value="Unassembled WGS sequence"/>
</dbReference>
<evidence type="ECO:0000313" key="6">
    <source>
        <dbReference type="Proteomes" id="UP000462055"/>
    </source>
</evidence>
<comment type="caution">
    <text evidence="5">The sequence shown here is derived from an EMBL/GenBank/DDBJ whole genome shotgun (WGS) entry which is preliminary data.</text>
</comment>
<feature type="compositionally biased region" description="Basic residues" evidence="3">
    <location>
        <begin position="1"/>
        <end position="10"/>
    </location>
</feature>
<dbReference type="InterPro" id="IPR050109">
    <property type="entry name" value="HTH-type_TetR-like_transc_reg"/>
</dbReference>
<organism evidence="5 6">
    <name type="scientific">Actinomadura physcomitrii</name>
    <dbReference type="NCBI Taxonomy" id="2650748"/>
    <lineage>
        <taxon>Bacteria</taxon>
        <taxon>Bacillati</taxon>
        <taxon>Actinomycetota</taxon>
        <taxon>Actinomycetes</taxon>
        <taxon>Streptosporangiales</taxon>
        <taxon>Thermomonosporaceae</taxon>
        <taxon>Actinomadura</taxon>
    </lineage>
</organism>
<accession>A0A6I4MGY2</accession>
<gene>
    <name evidence="5" type="ORF">F8568_027975</name>
</gene>
<dbReference type="GO" id="GO:0003700">
    <property type="term" value="F:DNA-binding transcription factor activity"/>
    <property type="evidence" value="ECO:0007669"/>
    <property type="project" value="TreeGrafter"/>
</dbReference>
<dbReference type="SUPFAM" id="SSF46689">
    <property type="entry name" value="Homeodomain-like"/>
    <property type="match status" value="1"/>
</dbReference>
<dbReference type="InterPro" id="IPR001647">
    <property type="entry name" value="HTH_TetR"/>
</dbReference>
<keyword evidence="1 2" id="KW-0238">DNA-binding</keyword>
<dbReference type="PANTHER" id="PTHR30055:SF209">
    <property type="entry name" value="POSSIBLE TRANSCRIPTIONAL REGULATORY PROTEIN (PROBABLY TETR-FAMILY)"/>
    <property type="match status" value="1"/>
</dbReference>
<dbReference type="AlphaFoldDB" id="A0A6I4MGY2"/>
<dbReference type="InterPro" id="IPR036271">
    <property type="entry name" value="Tet_transcr_reg_TetR-rel_C_sf"/>
</dbReference>
<keyword evidence="6" id="KW-1185">Reference proteome</keyword>
<dbReference type="Pfam" id="PF00440">
    <property type="entry name" value="TetR_N"/>
    <property type="match status" value="1"/>
</dbReference>
<feature type="compositionally biased region" description="Basic and acidic residues" evidence="3">
    <location>
        <begin position="11"/>
        <end position="26"/>
    </location>
</feature>
<name>A0A6I4MGY2_9ACTN</name>
<evidence type="ECO:0000259" key="4">
    <source>
        <dbReference type="PROSITE" id="PS50977"/>
    </source>
</evidence>
<reference evidence="5" key="1">
    <citation type="submission" date="2019-12" db="EMBL/GenBank/DDBJ databases">
        <title>Actinomadura physcomitrii sp. nov., a novel actinomycete isolated from moss [Physcomitrium sphaericum (Ludw) Fuernr].</title>
        <authorList>
            <person name="Zhuang X."/>
        </authorList>
    </citation>
    <scope>NUCLEOTIDE SEQUENCE [LARGE SCALE GENOMIC DNA]</scope>
    <source>
        <strain evidence="5">LD22</strain>
    </source>
</reference>
<feature type="region of interest" description="Disordered" evidence="3">
    <location>
        <begin position="1"/>
        <end position="42"/>
    </location>
</feature>
<proteinExistence type="predicted"/>
<evidence type="ECO:0000313" key="5">
    <source>
        <dbReference type="EMBL" id="MWA04150.1"/>
    </source>
</evidence>
<evidence type="ECO:0000256" key="1">
    <source>
        <dbReference type="ARBA" id="ARBA00023125"/>
    </source>
</evidence>
<protein>
    <submittedName>
        <fullName evidence="5">TetR family transcriptional regulator</fullName>
    </submittedName>
</protein>
<dbReference type="SUPFAM" id="SSF48498">
    <property type="entry name" value="Tetracyclin repressor-like, C-terminal domain"/>
    <property type="match status" value="1"/>
</dbReference>
<feature type="domain" description="HTH tetR-type" evidence="4">
    <location>
        <begin position="127"/>
        <end position="187"/>
    </location>
</feature>
<dbReference type="EMBL" id="WBMS02000024">
    <property type="protein sequence ID" value="MWA04150.1"/>
    <property type="molecule type" value="Genomic_DNA"/>
</dbReference>
<feature type="DNA-binding region" description="H-T-H motif" evidence="2">
    <location>
        <begin position="150"/>
        <end position="169"/>
    </location>
</feature>